<dbReference type="Pfam" id="PF05699">
    <property type="entry name" value="Dimer_Tnp_hAT"/>
    <property type="match status" value="1"/>
</dbReference>
<feature type="domain" description="DUF4371" evidence="4">
    <location>
        <begin position="372"/>
        <end position="501"/>
    </location>
</feature>
<dbReference type="CDD" id="cd01647">
    <property type="entry name" value="RT_LTR"/>
    <property type="match status" value="1"/>
</dbReference>
<accession>A0A814VXA7</accession>
<dbReference type="InterPro" id="IPR008906">
    <property type="entry name" value="HATC_C_dom"/>
</dbReference>
<name>A0A814VXA7_9BILA</name>
<dbReference type="InterPro" id="IPR051320">
    <property type="entry name" value="Viral_Replic_Matur_Polypro"/>
</dbReference>
<dbReference type="InterPro" id="IPR041577">
    <property type="entry name" value="RT_RNaseH_2"/>
</dbReference>
<dbReference type="Proteomes" id="UP000681722">
    <property type="component" value="Unassembled WGS sequence"/>
</dbReference>
<evidence type="ECO:0000256" key="1">
    <source>
        <dbReference type="SAM" id="MobiDB-lite"/>
    </source>
</evidence>
<dbReference type="SUPFAM" id="SSF56672">
    <property type="entry name" value="DNA/RNA polymerases"/>
    <property type="match status" value="1"/>
</dbReference>
<dbReference type="Gene3D" id="3.30.70.270">
    <property type="match status" value="2"/>
</dbReference>
<reference evidence="6" key="1">
    <citation type="submission" date="2021-02" db="EMBL/GenBank/DDBJ databases">
        <authorList>
            <person name="Nowell W R."/>
        </authorList>
    </citation>
    <scope>NUCLEOTIDE SEQUENCE</scope>
</reference>
<gene>
    <name evidence="6" type="ORF">GPM918_LOCUS23353</name>
    <name evidence="7" type="ORF">SRO942_LOCUS23352</name>
</gene>
<dbReference type="PANTHER" id="PTHR33064:SF37">
    <property type="entry name" value="RIBONUCLEASE H"/>
    <property type="match status" value="1"/>
</dbReference>
<feature type="compositionally biased region" description="Basic and acidic residues" evidence="1">
    <location>
        <begin position="293"/>
        <end position="306"/>
    </location>
</feature>
<evidence type="ECO:0000259" key="5">
    <source>
        <dbReference type="Pfam" id="PF17919"/>
    </source>
</evidence>
<keyword evidence="8" id="KW-1185">Reference proteome</keyword>
<evidence type="ECO:0000313" key="6">
    <source>
        <dbReference type="EMBL" id="CAF1193924.1"/>
    </source>
</evidence>
<dbReference type="InterPro" id="IPR000477">
    <property type="entry name" value="RT_dom"/>
</dbReference>
<dbReference type="InterPro" id="IPR043128">
    <property type="entry name" value="Rev_trsase/Diguanyl_cyclase"/>
</dbReference>
<evidence type="ECO:0000313" key="7">
    <source>
        <dbReference type="EMBL" id="CAF3958250.1"/>
    </source>
</evidence>
<dbReference type="AlphaFoldDB" id="A0A814VXA7"/>
<dbReference type="Gene3D" id="3.10.10.10">
    <property type="entry name" value="HIV Type 1 Reverse Transcriptase, subunit A, domain 1"/>
    <property type="match status" value="1"/>
</dbReference>
<evidence type="ECO:0000313" key="8">
    <source>
        <dbReference type="Proteomes" id="UP000663829"/>
    </source>
</evidence>
<feature type="region of interest" description="Disordered" evidence="1">
    <location>
        <begin position="283"/>
        <end position="325"/>
    </location>
</feature>
<feature type="domain" description="Reverse transcriptase" evidence="2">
    <location>
        <begin position="58"/>
        <end position="139"/>
    </location>
</feature>
<dbReference type="EMBL" id="CAJOBC010008317">
    <property type="protein sequence ID" value="CAF3958250.1"/>
    <property type="molecule type" value="Genomic_DNA"/>
</dbReference>
<evidence type="ECO:0000259" key="3">
    <source>
        <dbReference type="Pfam" id="PF05699"/>
    </source>
</evidence>
<dbReference type="Pfam" id="PF00078">
    <property type="entry name" value="RVT_1"/>
    <property type="match status" value="1"/>
</dbReference>
<organism evidence="6 8">
    <name type="scientific">Didymodactylos carnosus</name>
    <dbReference type="NCBI Taxonomy" id="1234261"/>
    <lineage>
        <taxon>Eukaryota</taxon>
        <taxon>Metazoa</taxon>
        <taxon>Spiralia</taxon>
        <taxon>Gnathifera</taxon>
        <taxon>Rotifera</taxon>
        <taxon>Eurotatoria</taxon>
        <taxon>Bdelloidea</taxon>
        <taxon>Philodinida</taxon>
        <taxon>Philodinidae</taxon>
        <taxon>Didymodactylos</taxon>
    </lineage>
</organism>
<evidence type="ECO:0000259" key="4">
    <source>
        <dbReference type="Pfam" id="PF14291"/>
    </source>
</evidence>
<feature type="non-terminal residue" evidence="6">
    <location>
        <position position="1"/>
    </location>
</feature>
<dbReference type="SUPFAM" id="SSF53098">
    <property type="entry name" value="Ribonuclease H-like"/>
    <property type="match status" value="1"/>
</dbReference>
<dbReference type="GO" id="GO:0046983">
    <property type="term" value="F:protein dimerization activity"/>
    <property type="evidence" value="ECO:0007669"/>
    <property type="project" value="InterPro"/>
</dbReference>
<proteinExistence type="predicted"/>
<dbReference type="Pfam" id="PF17919">
    <property type="entry name" value="RT_RNaseH_2"/>
    <property type="match status" value="1"/>
</dbReference>
<dbReference type="PANTHER" id="PTHR33064">
    <property type="entry name" value="POL PROTEIN"/>
    <property type="match status" value="1"/>
</dbReference>
<sequence length="845" mass="95816">TTVRHAIDTGNNRPVRNYYGRKTDKQNKIVTEEVKELLNNDKTEPSNSPWSSPVVLVSKKSARSARFCVDYRKLNEVTKTDSYPLPRIEDIFEQLVGATYYSKLDFKGGYFQVPLDKKDREKTAFSTREGLYQFKALPQKFLGHEINETGIKPLSKRINALTDLPPFKSAKDMFSFVKAAEYYRKFIPNFLQIACPLYQYAPAVARVKEKRSHVIAFKLTPQDEEAIDQLKKFLTNAPILQFSDNAKPFVVRTDASDNGVGGVLLQGDKPVAYYSRKLTKTQAGWSPTEQEFEPTKQEYDENEKQSKSTQPDTADHVTDDQSTNYSASSVQGNMILGVTTRAQAAQQTFSNGSTTTQNVNAAPQLKFKSSAVNIQDSTRNATYLSHNIQNELIHIMSSQIREDIAFMLTNCNYALMADECRDISGRQQLSIVIRFVRDVNDPKIDASNVVKEYFLGFVALDEFDAETLANKIVDFLKSLNISLHACICLCFDGASVMSGCHAGVHVLLKKYMPESIYIHCSAHRLNLVINDTCKVVCYISDYFSIVSNIYSFFTESGVTNMYFKVAQQELDLVKSSTLKLWGLTRCDSRWGAIDSIINNFPAIIKALVDISEEGGGSRSVNAGGLLTHVKKSIFIITSFILHQLFGIIKILSDQLENYVCGEYLIKSIIQQIKDLCNEQSFEQVYDKAKEFCSKNEIELVHQYRSHRTTKVPARFEEFIVDSTIVYPKSEYFLNIDYIDEFCAHISADSNALKNELIVIKPMVQSKQINDVVQFLNELVPFADAFPQTMKMITNSITMPISQVTCERSFSKMKIIKNYLRNSMSDKRLSDLTVLAIERDFDINYE</sequence>
<comment type="caution">
    <text evidence="6">The sequence shown here is derived from an EMBL/GenBank/DDBJ whole genome shotgun (WGS) entry which is preliminary data.</text>
</comment>
<dbReference type="Proteomes" id="UP000663829">
    <property type="component" value="Unassembled WGS sequence"/>
</dbReference>
<evidence type="ECO:0000259" key="2">
    <source>
        <dbReference type="Pfam" id="PF00078"/>
    </source>
</evidence>
<feature type="domain" description="HAT C-terminal dimerisation" evidence="3">
    <location>
        <begin position="771"/>
        <end position="839"/>
    </location>
</feature>
<dbReference type="InterPro" id="IPR043502">
    <property type="entry name" value="DNA/RNA_pol_sf"/>
</dbReference>
<dbReference type="Pfam" id="PF14291">
    <property type="entry name" value="DUF4371"/>
    <property type="match status" value="1"/>
</dbReference>
<dbReference type="InterPro" id="IPR025398">
    <property type="entry name" value="DUF4371"/>
</dbReference>
<dbReference type="OrthoDB" id="1739706at2759"/>
<feature type="domain" description="Reverse transcriptase/retrotransposon-derived protein RNase H-like" evidence="5">
    <location>
        <begin position="220"/>
        <end position="292"/>
    </location>
</feature>
<dbReference type="EMBL" id="CAJNOQ010008316">
    <property type="protein sequence ID" value="CAF1193924.1"/>
    <property type="molecule type" value="Genomic_DNA"/>
</dbReference>
<protein>
    <submittedName>
        <fullName evidence="6">Uncharacterized protein</fullName>
    </submittedName>
</protein>
<dbReference type="InterPro" id="IPR012337">
    <property type="entry name" value="RNaseH-like_sf"/>
</dbReference>